<dbReference type="Proteomes" id="UP000572817">
    <property type="component" value="Unassembled WGS sequence"/>
</dbReference>
<comment type="caution">
    <text evidence="2">The sequence shown here is derived from an EMBL/GenBank/DDBJ whole genome shotgun (WGS) entry which is preliminary data.</text>
</comment>
<protein>
    <submittedName>
        <fullName evidence="2">Uncharacterized protein</fullName>
    </submittedName>
</protein>
<dbReference type="AlphaFoldDB" id="A0A8H4IZP8"/>
<feature type="region of interest" description="Disordered" evidence="1">
    <location>
        <begin position="1"/>
        <end position="60"/>
    </location>
</feature>
<keyword evidence="3" id="KW-1185">Reference proteome</keyword>
<evidence type="ECO:0000313" key="2">
    <source>
        <dbReference type="EMBL" id="KAF4310217.1"/>
    </source>
</evidence>
<sequence length="154" mass="16480">MDAKEKAQSPLKTPLDDPKPIPNAHHPSAHNPTPTHPTQPQPSTTKPCSQHTPAQRRRAIANFHHHLLAKLAALPPLSPPAPLLLHAKRPRRVDAAHRQDAALAQLGAVPRRLRAAGGVPRAGRGRVPGGRGAELEGECALEGVEAELRRAEAM</sequence>
<accession>A0A8H4IZP8</accession>
<gene>
    <name evidence="2" type="ORF">GTA08_BOTSDO03294</name>
</gene>
<reference evidence="2" key="1">
    <citation type="submission" date="2020-04" db="EMBL/GenBank/DDBJ databases">
        <title>Genome Assembly and Annotation of Botryosphaeria dothidea sdau 11-99, a Latent Pathogen of Apple Fruit Ring Rot in China.</title>
        <authorList>
            <person name="Yu C."/>
            <person name="Diao Y."/>
            <person name="Lu Q."/>
            <person name="Zhao J."/>
            <person name="Cui S."/>
            <person name="Peng C."/>
            <person name="He B."/>
            <person name="Liu H."/>
        </authorList>
    </citation>
    <scope>NUCLEOTIDE SEQUENCE [LARGE SCALE GENOMIC DNA]</scope>
    <source>
        <strain evidence="2">Sdau11-99</strain>
    </source>
</reference>
<proteinExistence type="predicted"/>
<name>A0A8H4IZP8_9PEZI</name>
<evidence type="ECO:0000313" key="3">
    <source>
        <dbReference type="Proteomes" id="UP000572817"/>
    </source>
</evidence>
<dbReference type="EMBL" id="WWBZ02000016">
    <property type="protein sequence ID" value="KAF4310217.1"/>
    <property type="molecule type" value="Genomic_DNA"/>
</dbReference>
<organism evidence="2 3">
    <name type="scientific">Botryosphaeria dothidea</name>
    <dbReference type="NCBI Taxonomy" id="55169"/>
    <lineage>
        <taxon>Eukaryota</taxon>
        <taxon>Fungi</taxon>
        <taxon>Dikarya</taxon>
        <taxon>Ascomycota</taxon>
        <taxon>Pezizomycotina</taxon>
        <taxon>Dothideomycetes</taxon>
        <taxon>Dothideomycetes incertae sedis</taxon>
        <taxon>Botryosphaeriales</taxon>
        <taxon>Botryosphaeriaceae</taxon>
        <taxon>Botryosphaeria</taxon>
    </lineage>
</organism>
<evidence type="ECO:0000256" key="1">
    <source>
        <dbReference type="SAM" id="MobiDB-lite"/>
    </source>
</evidence>